<evidence type="ECO:0000313" key="3">
    <source>
        <dbReference type="Proteomes" id="UP000194221"/>
    </source>
</evidence>
<evidence type="ECO:0000256" key="1">
    <source>
        <dbReference type="SAM" id="Phobius"/>
    </source>
</evidence>
<accession>A0A1Y2PFS4</accession>
<dbReference type="InParanoid" id="A0A1Y2PFS4"/>
<keyword evidence="3" id="KW-1185">Reference proteome</keyword>
<dbReference type="OrthoDB" id="9808870at2"/>
<dbReference type="EMBL" id="LAPZ01000002">
    <property type="protein sequence ID" value="OSY88657.1"/>
    <property type="molecule type" value="Genomic_DNA"/>
</dbReference>
<dbReference type="Pfam" id="PF13795">
    <property type="entry name" value="HupE_UreJ_2"/>
    <property type="match status" value="1"/>
</dbReference>
<name>A0A1Y2PFS4_9FLAO</name>
<keyword evidence="1" id="KW-0812">Transmembrane</keyword>
<evidence type="ECO:0000313" key="2">
    <source>
        <dbReference type="EMBL" id="OSY88657.1"/>
    </source>
</evidence>
<feature type="transmembrane region" description="Helical" evidence="1">
    <location>
        <begin position="133"/>
        <end position="159"/>
    </location>
</feature>
<sequence>MNDFIFYFKMGLFHVLDIKAYDHILFLIVLAVVYQFKQWKKVLWLITLFTIGHSITLALSAYGVLNVRADLVEFLIPLTIFITGVMNVLTAKKASVGKDNQNLFFALFFGLIHGLGFSNYFKMMIGKTTDKFFPLLEFALGVEAAQVIIVAAILLVGSLLQSILGVNRRDWILVASSIVIGFAMQMMIDRVFW</sequence>
<proteinExistence type="predicted"/>
<dbReference type="InterPro" id="IPR032809">
    <property type="entry name" value="Put_HupE_UreJ"/>
</dbReference>
<dbReference type="AlphaFoldDB" id="A0A1Y2PFS4"/>
<feature type="transmembrane region" description="Helical" evidence="1">
    <location>
        <begin position="71"/>
        <end position="91"/>
    </location>
</feature>
<dbReference type="STRING" id="1635173.WH52_02975"/>
<keyword evidence="1" id="KW-0472">Membrane</keyword>
<feature type="transmembrane region" description="Helical" evidence="1">
    <location>
        <begin position="20"/>
        <end position="36"/>
    </location>
</feature>
<organism evidence="2 3">
    <name type="scientific">Tenacibaculum holothuriorum</name>
    <dbReference type="NCBI Taxonomy" id="1635173"/>
    <lineage>
        <taxon>Bacteria</taxon>
        <taxon>Pseudomonadati</taxon>
        <taxon>Bacteroidota</taxon>
        <taxon>Flavobacteriia</taxon>
        <taxon>Flavobacteriales</taxon>
        <taxon>Flavobacteriaceae</taxon>
        <taxon>Tenacibaculum</taxon>
    </lineage>
</organism>
<feature type="transmembrane region" description="Helical" evidence="1">
    <location>
        <begin position="171"/>
        <end position="188"/>
    </location>
</feature>
<dbReference type="RefSeq" id="WP_086029458.1">
    <property type="nucleotide sequence ID" value="NZ_LAPZ01000002.1"/>
</dbReference>
<feature type="transmembrane region" description="Helical" evidence="1">
    <location>
        <begin position="43"/>
        <end position="65"/>
    </location>
</feature>
<keyword evidence="1" id="KW-1133">Transmembrane helix</keyword>
<dbReference type="Proteomes" id="UP000194221">
    <property type="component" value="Unassembled WGS sequence"/>
</dbReference>
<comment type="caution">
    <text evidence="2">The sequence shown here is derived from an EMBL/GenBank/DDBJ whole genome shotgun (WGS) entry which is preliminary data.</text>
</comment>
<feature type="transmembrane region" description="Helical" evidence="1">
    <location>
        <begin position="103"/>
        <end position="121"/>
    </location>
</feature>
<reference evidence="2 3" key="1">
    <citation type="submission" date="2015-03" db="EMBL/GenBank/DDBJ databases">
        <title>Genome sequence of Tenacibaculum sp. S2-2, isolated from intestinal microbiota of sea cucumber, Apostichopus japonicas.</title>
        <authorList>
            <person name="Shao Z."/>
            <person name="Wang L."/>
            <person name="Li X."/>
        </authorList>
    </citation>
    <scope>NUCLEOTIDE SEQUENCE [LARGE SCALE GENOMIC DNA]</scope>
    <source>
        <strain evidence="2 3">S2-2</strain>
    </source>
</reference>
<protein>
    <submittedName>
        <fullName evidence="2">HupE / UreJ protein</fullName>
    </submittedName>
</protein>
<gene>
    <name evidence="2" type="ORF">WH52_02975</name>
</gene>